<dbReference type="OrthoDB" id="8117402at2759"/>
<reference evidence="8 9" key="1">
    <citation type="submission" date="2019-02" db="EMBL/GenBank/DDBJ databases">
        <title>Genome sequencing of the rare red list fungi Phellinidium pouzarii.</title>
        <authorList>
            <person name="Buettner E."/>
            <person name="Kellner H."/>
        </authorList>
    </citation>
    <scope>NUCLEOTIDE SEQUENCE [LARGE SCALE GENOMIC DNA]</scope>
    <source>
        <strain evidence="8 9">DSM 108285</strain>
    </source>
</reference>
<sequence>MEQYISPELLTSGDFKQYQQQQQQQLQQTAASDFLSFTSPSDIIAPHPDQFELELDSSLAGFDPLQLQSFIIDDPFSFLRADTPTCGPPSTFTVSSESASAYESLSSYSESLSSYSESFYNYAPSNYSFPSELDMDFSRASISAGQKYVDTAAVQNTASGMSADALSEYSYSTKSNSPASSTGSSGQMLDERDVFNALPPSPVVQQGGSVYSDYGSDYYPSIASNHPSLGYTGIMSPSPVSAGQAAQIQIAQARPLSPVGLGSGLTLLPNSARNESRIAPRTSSSSRVSARAGGTRLEQNESAEDPKKRFPCPKCSKAFARGYNLKTHMNTHDPHRLKPFVCPQGSCERSFSRKHDLGRHLVSIHHMPVQRDGSVAGSSADGLSDNSERRIGVVGMKDELLRCEVCGACGPKKCAHTKVEEVK</sequence>
<keyword evidence="4" id="KW-0862">Zinc</keyword>
<comment type="caution">
    <text evidence="8">The sequence shown here is derived from an EMBL/GenBank/DDBJ whole genome shotgun (WGS) entry which is preliminary data.</text>
</comment>
<protein>
    <recommendedName>
        <fullName evidence="7">C2H2-type domain-containing protein</fullName>
    </recommendedName>
</protein>
<dbReference type="GO" id="GO:0005634">
    <property type="term" value="C:nucleus"/>
    <property type="evidence" value="ECO:0007669"/>
    <property type="project" value="TreeGrafter"/>
</dbReference>
<gene>
    <name evidence="8" type="ORF">EW145_g7275</name>
</gene>
<keyword evidence="3 5" id="KW-0863">Zinc-finger</keyword>
<dbReference type="EMBL" id="SGPK01000688">
    <property type="protein sequence ID" value="THG99385.1"/>
    <property type="molecule type" value="Genomic_DNA"/>
</dbReference>
<name>A0A4S4KLN2_9AGAM</name>
<dbReference type="Pfam" id="PF00096">
    <property type="entry name" value="zf-C2H2"/>
    <property type="match status" value="1"/>
</dbReference>
<evidence type="ECO:0000256" key="2">
    <source>
        <dbReference type="ARBA" id="ARBA00022737"/>
    </source>
</evidence>
<keyword evidence="2" id="KW-0677">Repeat</keyword>
<proteinExistence type="predicted"/>
<dbReference type="InterPro" id="IPR013087">
    <property type="entry name" value="Znf_C2H2_type"/>
</dbReference>
<feature type="region of interest" description="Disordered" evidence="6">
    <location>
        <begin position="268"/>
        <end position="309"/>
    </location>
</feature>
<feature type="compositionally biased region" description="Low complexity" evidence="6">
    <location>
        <begin position="281"/>
        <end position="296"/>
    </location>
</feature>
<evidence type="ECO:0000256" key="5">
    <source>
        <dbReference type="PROSITE-ProRule" id="PRU00042"/>
    </source>
</evidence>
<accession>A0A4S4KLN2</accession>
<evidence type="ECO:0000256" key="1">
    <source>
        <dbReference type="ARBA" id="ARBA00022723"/>
    </source>
</evidence>
<organism evidence="8 9">
    <name type="scientific">Phellinidium pouzarii</name>
    <dbReference type="NCBI Taxonomy" id="167371"/>
    <lineage>
        <taxon>Eukaryota</taxon>
        <taxon>Fungi</taxon>
        <taxon>Dikarya</taxon>
        <taxon>Basidiomycota</taxon>
        <taxon>Agaricomycotina</taxon>
        <taxon>Agaricomycetes</taxon>
        <taxon>Hymenochaetales</taxon>
        <taxon>Hymenochaetaceae</taxon>
        <taxon>Phellinidium</taxon>
    </lineage>
</organism>
<dbReference type="Proteomes" id="UP000308199">
    <property type="component" value="Unassembled WGS sequence"/>
</dbReference>
<evidence type="ECO:0000256" key="6">
    <source>
        <dbReference type="SAM" id="MobiDB-lite"/>
    </source>
</evidence>
<dbReference type="InterPro" id="IPR036236">
    <property type="entry name" value="Znf_C2H2_sf"/>
</dbReference>
<dbReference type="Gene3D" id="3.30.160.60">
    <property type="entry name" value="Classic Zinc Finger"/>
    <property type="match status" value="2"/>
</dbReference>
<dbReference type="GO" id="GO:0008270">
    <property type="term" value="F:zinc ion binding"/>
    <property type="evidence" value="ECO:0007669"/>
    <property type="project" value="UniProtKB-KW"/>
</dbReference>
<evidence type="ECO:0000256" key="3">
    <source>
        <dbReference type="ARBA" id="ARBA00022771"/>
    </source>
</evidence>
<dbReference type="PANTHER" id="PTHR24408:SF58">
    <property type="entry name" value="TRANSCRIPTION FACTOR (TFIIIA), PUTATIVE (AFU_ORTHOLOGUE AFUA_1G05150)-RELATED"/>
    <property type="match status" value="1"/>
</dbReference>
<dbReference type="SMART" id="SM00355">
    <property type="entry name" value="ZnF_C2H2"/>
    <property type="match status" value="2"/>
</dbReference>
<dbReference type="FunFam" id="3.30.160.60:FF:000446">
    <property type="entry name" value="Zinc finger protein"/>
    <property type="match status" value="1"/>
</dbReference>
<dbReference type="PROSITE" id="PS00028">
    <property type="entry name" value="ZINC_FINGER_C2H2_1"/>
    <property type="match status" value="1"/>
</dbReference>
<feature type="domain" description="C2H2-type" evidence="7">
    <location>
        <begin position="340"/>
        <end position="365"/>
    </location>
</feature>
<evidence type="ECO:0000313" key="8">
    <source>
        <dbReference type="EMBL" id="THG99385.1"/>
    </source>
</evidence>
<evidence type="ECO:0000256" key="4">
    <source>
        <dbReference type="ARBA" id="ARBA00022833"/>
    </source>
</evidence>
<dbReference type="PROSITE" id="PS50157">
    <property type="entry name" value="ZINC_FINGER_C2H2_2"/>
    <property type="match status" value="2"/>
</dbReference>
<evidence type="ECO:0000313" key="9">
    <source>
        <dbReference type="Proteomes" id="UP000308199"/>
    </source>
</evidence>
<dbReference type="AlphaFoldDB" id="A0A4S4KLN2"/>
<dbReference type="GO" id="GO:0000981">
    <property type="term" value="F:DNA-binding transcription factor activity, RNA polymerase II-specific"/>
    <property type="evidence" value="ECO:0007669"/>
    <property type="project" value="TreeGrafter"/>
</dbReference>
<keyword evidence="1" id="KW-0479">Metal-binding</keyword>
<feature type="domain" description="C2H2-type" evidence="7">
    <location>
        <begin position="310"/>
        <end position="337"/>
    </location>
</feature>
<dbReference type="PANTHER" id="PTHR24408">
    <property type="entry name" value="ZINC FINGER PROTEIN"/>
    <property type="match status" value="1"/>
</dbReference>
<evidence type="ECO:0000259" key="7">
    <source>
        <dbReference type="PROSITE" id="PS50157"/>
    </source>
</evidence>
<dbReference type="GO" id="GO:0043565">
    <property type="term" value="F:sequence-specific DNA binding"/>
    <property type="evidence" value="ECO:0007669"/>
    <property type="project" value="TreeGrafter"/>
</dbReference>
<dbReference type="SUPFAM" id="SSF57667">
    <property type="entry name" value="beta-beta-alpha zinc fingers"/>
    <property type="match status" value="1"/>
</dbReference>
<keyword evidence="9" id="KW-1185">Reference proteome</keyword>